<dbReference type="EMBL" id="DWYC01000018">
    <property type="protein sequence ID" value="HJB56249.1"/>
    <property type="molecule type" value="Genomic_DNA"/>
</dbReference>
<dbReference type="InterPro" id="IPR018490">
    <property type="entry name" value="cNMP-bd_dom_sf"/>
</dbReference>
<organism evidence="2 3">
    <name type="scientific">Candidatus Flavonifractor intestinipullorum</name>
    <dbReference type="NCBI Taxonomy" id="2838587"/>
    <lineage>
        <taxon>Bacteria</taxon>
        <taxon>Bacillati</taxon>
        <taxon>Bacillota</taxon>
        <taxon>Clostridia</taxon>
        <taxon>Eubacteriales</taxon>
        <taxon>Oscillospiraceae</taxon>
        <taxon>Flavonifractor</taxon>
    </lineage>
</organism>
<reference evidence="2" key="2">
    <citation type="submission" date="2021-04" db="EMBL/GenBank/DDBJ databases">
        <authorList>
            <person name="Gilroy R."/>
        </authorList>
    </citation>
    <scope>NUCLEOTIDE SEQUENCE</scope>
    <source>
        <strain evidence="2">CHK189-11263</strain>
    </source>
</reference>
<feature type="domain" description="Cyclic nucleotide-binding" evidence="1">
    <location>
        <begin position="10"/>
        <end position="53"/>
    </location>
</feature>
<dbReference type="Pfam" id="PF00027">
    <property type="entry name" value="cNMP_binding"/>
    <property type="match status" value="1"/>
</dbReference>
<evidence type="ECO:0000313" key="3">
    <source>
        <dbReference type="Proteomes" id="UP000824208"/>
    </source>
</evidence>
<proteinExistence type="predicted"/>
<dbReference type="Gene3D" id="2.60.120.10">
    <property type="entry name" value="Jelly Rolls"/>
    <property type="match status" value="1"/>
</dbReference>
<dbReference type="Proteomes" id="UP000824208">
    <property type="component" value="Unassembled WGS sequence"/>
</dbReference>
<comment type="caution">
    <text evidence="2">The sequence shown here is derived from an EMBL/GenBank/DDBJ whole genome shotgun (WGS) entry which is preliminary data.</text>
</comment>
<dbReference type="AlphaFoldDB" id="A0A9D2S4Y2"/>
<dbReference type="SUPFAM" id="SSF51206">
    <property type="entry name" value="cAMP-binding domain-like"/>
    <property type="match status" value="1"/>
</dbReference>
<dbReference type="InterPro" id="IPR014710">
    <property type="entry name" value="RmlC-like_jellyroll"/>
</dbReference>
<protein>
    <submittedName>
        <fullName evidence="2">Crp/Fnr family transcriptional regulator</fullName>
    </submittedName>
</protein>
<sequence>MELERLFGEICQISDPILVARLVETAQVTTLKKGQLLIRQGERQGNLFFLLHGILRGYFLDTRGRDITDCFAFEFGAPAMPSFEFGESAPINIETITDSELASLPLAVVDQVLKSSPEAVQTYANLVLRSAKRHWEIKTVLYQYTATQKYQWFLQAYPELICHVSGRHIASFLGMTPVTLSRLKRTLHEQARKR</sequence>
<name>A0A9D2S4Y2_9FIRM</name>
<evidence type="ECO:0000259" key="1">
    <source>
        <dbReference type="PROSITE" id="PS50042"/>
    </source>
</evidence>
<reference evidence="2" key="1">
    <citation type="journal article" date="2021" name="PeerJ">
        <title>Extensive microbial diversity within the chicken gut microbiome revealed by metagenomics and culture.</title>
        <authorList>
            <person name="Gilroy R."/>
            <person name="Ravi A."/>
            <person name="Getino M."/>
            <person name="Pursley I."/>
            <person name="Horton D.L."/>
            <person name="Alikhan N.F."/>
            <person name="Baker D."/>
            <person name="Gharbi K."/>
            <person name="Hall N."/>
            <person name="Watson M."/>
            <person name="Adriaenssens E.M."/>
            <person name="Foster-Nyarko E."/>
            <person name="Jarju S."/>
            <person name="Secka A."/>
            <person name="Antonio M."/>
            <person name="Oren A."/>
            <person name="Chaudhuri R.R."/>
            <person name="La Ragione R."/>
            <person name="Hildebrand F."/>
            <person name="Pallen M.J."/>
        </authorList>
    </citation>
    <scope>NUCLEOTIDE SEQUENCE</scope>
    <source>
        <strain evidence="2">CHK189-11263</strain>
    </source>
</reference>
<dbReference type="PROSITE" id="PS50042">
    <property type="entry name" value="CNMP_BINDING_3"/>
    <property type="match status" value="1"/>
</dbReference>
<evidence type="ECO:0000313" key="2">
    <source>
        <dbReference type="EMBL" id="HJB56249.1"/>
    </source>
</evidence>
<accession>A0A9D2S4Y2</accession>
<gene>
    <name evidence="2" type="ORF">H9714_01715</name>
</gene>
<dbReference type="CDD" id="cd00038">
    <property type="entry name" value="CAP_ED"/>
    <property type="match status" value="1"/>
</dbReference>
<dbReference type="InterPro" id="IPR000595">
    <property type="entry name" value="cNMP-bd_dom"/>
</dbReference>